<evidence type="ECO:0000256" key="5">
    <source>
        <dbReference type="ARBA" id="ARBA00022605"/>
    </source>
</evidence>
<dbReference type="PANTHER" id="PTHR43808">
    <property type="entry name" value="ACETYLORNITHINE DEACETYLASE"/>
    <property type="match status" value="1"/>
</dbReference>
<evidence type="ECO:0000256" key="3">
    <source>
        <dbReference type="ARBA" id="ARBA00022490"/>
    </source>
</evidence>
<name>A0A239Q1Q4_9RHOB</name>
<keyword evidence="4" id="KW-0055">Arginine biosynthesis</keyword>
<dbReference type="EMBL" id="FZQB01000016">
    <property type="protein sequence ID" value="SNT76186.1"/>
    <property type="molecule type" value="Genomic_DNA"/>
</dbReference>
<dbReference type="Pfam" id="PF01546">
    <property type="entry name" value="Peptidase_M20"/>
    <property type="match status" value="1"/>
</dbReference>
<dbReference type="InterPro" id="IPR036264">
    <property type="entry name" value="Bact_exopeptidase_dim_dom"/>
</dbReference>
<feature type="domain" description="Peptidase M20 dimerisation" evidence="10">
    <location>
        <begin position="172"/>
        <end position="284"/>
    </location>
</feature>
<dbReference type="InterPro" id="IPR010169">
    <property type="entry name" value="AcOrn-deacetyl"/>
</dbReference>
<dbReference type="InterPro" id="IPR011650">
    <property type="entry name" value="Peptidase_M20_dimer"/>
</dbReference>
<dbReference type="Proteomes" id="UP000198307">
    <property type="component" value="Unassembled WGS sequence"/>
</dbReference>
<dbReference type="InterPro" id="IPR002933">
    <property type="entry name" value="Peptidase_M20"/>
</dbReference>
<keyword evidence="3" id="KW-0963">Cytoplasm</keyword>
<dbReference type="SUPFAM" id="SSF53187">
    <property type="entry name" value="Zn-dependent exopeptidases"/>
    <property type="match status" value="1"/>
</dbReference>
<keyword evidence="9" id="KW-0170">Cobalt</keyword>
<dbReference type="InterPro" id="IPR001261">
    <property type="entry name" value="ArgE/DapE_CS"/>
</dbReference>
<evidence type="ECO:0000313" key="11">
    <source>
        <dbReference type="EMBL" id="SNT76186.1"/>
    </source>
</evidence>
<dbReference type="AlphaFoldDB" id="A0A239Q1Q4"/>
<dbReference type="PROSITE" id="PS00759">
    <property type="entry name" value="ARGE_DAPE_CPG2_2"/>
    <property type="match status" value="1"/>
</dbReference>
<dbReference type="SUPFAM" id="SSF55031">
    <property type="entry name" value="Bacterial exopeptidase dimerisation domain"/>
    <property type="match status" value="1"/>
</dbReference>
<evidence type="ECO:0000313" key="12">
    <source>
        <dbReference type="Proteomes" id="UP000198307"/>
    </source>
</evidence>
<evidence type="ECO:0000256" key="6">
    <source>
        <dbReference type="ARBA" id="ARBA00022723"/>
    </source>
</evidence>
<dbReference type="CDD" id="cd03894">
    <property type="entry name" value="M20_ArgE"/>
    <property type="match status" value="1"/>
</dbReference>
<dbReference type="GO" id="GO:0008777">
    <property type="term" value="F:acetylornithine deacetylase activity"/>
    <property type="evidence" value="ECO:0007669"/>
    <property type="project" value="TreeGrafter"/>
</dbReference>
<dbReference type="GO" id="GO:0046872">
    <property type="term" value="F:metal ion binding"/>
    <property type="evidence" value="ECO:0007669"/>
    <property type="project" value="UniProtKB-KW"/>
</dbReference>
<keyword evidence="7" id="KW-0378">Hydrolase</keyword>
<evidence type="ECO:0000256" key="2">
    <source>
        <dbReference type="ARBA" id="ARBA00005691"/>
    </source>
</evidence>
<dbReference type="GO" id="GO:0006526">
    <property type="term" value="P:L-arginine biosynthetic process"/>
    <property type="evidence" value="ECO:0007669"/>
    <property type="project" value="UniProtKB-KW"/>
</dbReference>
<dbReference type="Gene3D" id="3.30.70.360">
    <property type="match status" value="1"/>
</dbReference>
<accession>A0A239Q1Q4</accession>
<evidence type="ECO:0000256" key="1">
    <source>
        <dbReference type="ARBA" id="ARBA00001947"/>
    </source>
</evidence>
<dbReference type="Gene3D" id="3.40.630.10">
    <property type="entry name" value="Zn peptidases"/>
    <property type="match status" value="1"/>
</dbReference>
<dbReference type="OrthoDB" id="9809784at2"/>
<dbReference type="NCBIfam" id="TIGR01892">
    <property type="entry name" value="AcOrn-deacetyl"/>
    <property type="match status" value="1"/>
</dbReference>
<gene>
    <name evidence="11" type="ORF">SAMN05444959_11651</name>
</gene>
<keyword evidence="5" id="KW-0028">Amino-acid biosynthesis</keyword>
<proteinExistence type="inferred from homology"/>
<evidence type="ECO:0000256" key="4">
    <source>
        <dbReference type="ARBA" id="ARBA00022571"/>
    </source>
</evidence>
<sequence length="389" mass="41771">MQDLSSREILAQLVAFDTTSYKSNLGLVEHVRAYLASYGVESRLVMDAMGQKANLWATIGPADKPGVILSGHTDTVPVDGQDWSTDPFTLTARDDRLYGRGSCDMKGFLACCLAAVPALVSRDLARPVHLAFSYDEEVGCVGVIGLLEMLQTEETHPLMCIVGEPTLMKVVTGHKAKRSMRVTVTGRGCHSSLAPQGVNAVDYAARLIVRMQDIASRLALAGGQDLDYDIPHSTAHTGVVKGGTALNIVPDSCVFDCEFRVLPNEDADTLVQELRDYADELVPQMQRIAPEAGIEIEVFAQFPGLDTAPDADVVALTKRLTGNNGHSKVAFGTEGGRFSELLGVPTVICGPGSISQAHKPDEFVAQSQLDLCDEFLAQRSEWVASPPAS</sequence>
<comment type="cofactor">
    <cofactor evidence="1">
        <name>Zn(2+)</name>
        <dbReference type="ChEBI" id="CHEBI:29105"/>
    </cofactor>
</comment>
<keyword evidence="8" id="KW-0862">Zinc</keyword>
<dbReference type="Pfam" id="PF07687">
    <property type="entry name" value="M20_dimer"/>
    <property type="match status" value="1"/>
</dbReference>
<comment type="similarity">
    <text evidence="2">Belongs to the peptidase M20A family. ArgE subfamily.</text>
</comment>
<reference evidence="11 12" key="1">
    <citation type="submission" date="2017-07" db="EMBL/GenBank/DDBJ databases">
        <authorList>
            <person name="Sun Z.S."/>
            <person name="Albrecht U."/>
            <person name="Echele G."/>
            <person name="Lee C.C."/>
        </authorList>
    </citation>
    <scope>NUCLEOTIDE SEQUENCE [LARGE SCALE GENOMIC DNA]</scope>
    <source>
        <strain evidence="11 12">DSM 14827</strain>
    </source>
</reference>
<keyword evidence="12" id="KW-1185">Reference proteome</keyword>
<evidence type="ECO:0000256" key="7">
    <source>
        <dbReference type="ARBA" id="ARBA00022801"/>
    </source>
</evidence>
<evidence type="ECO:0000256" key="9">
    <source>
        <dbReference type="ARBA" id="ARBA00023285"/>
    </source>
</evidence>
<evidence type="ECO:0000259" key="10">
    <source>
        <dbReference type="Pfam" id="PF07687"/>
    </source>
</evidence>
<evidence type="ECO:0000256" key="8">
    <source>
        <dbReference type="ARBA" id="ARBA00022833"/>
    </source>
</evidence>
<protein>
    <submittedName>
        <fullName evidence="11">Acetylornithine deacetylase</fullName>
    </submittedName>
</protein>
<dbReference type="InterPro" id="IPR050072">
    <property type="entry name" value="Peptidase_M20A"/>
</dbReference>
<keyword evidence="6" id="KW-0479">Metal-binding</keyword>
<dbReference type="PANTHER" id="PTHR43808:SF31">
    <property type="entry name" value="N-ACETYL-L-CITRULLINE DEACETYLASE"/>
    <property type="match status" value="1"/>
</dbReference>
<dbReference type="RefSeq" id="WP_089345519.1">
    <property type="nucleotide sequence ID" value="NZ_CP067130.1"/>
</dbReference>
<organism evidence="11 12">
    <name type="scientific">Paracoccus seriniphilus</name>
    <dbReference type="NCBI Taxonomy" id="184748"/>
    <lineage>
        <taxon>Bacteria</taxon>
        <taxon>Pseudomonadati</taxon>
        <taxon>Pseudomonadota</taxon>
        <taxon>Alphaproteobacteria</taxon>
        <taxon>Rhodobacterales</taxon>
        <taxon>Paracoccaceae</taxon>
        <taxon>Paracoccus</taxon>
    </lineage>
</organism>
<dbReference type="NCBIfam" id="NF005710">
    <property type="entry name" value="PRK07522.1"/>
    <property type="match status" value="1"/>
</dbReference>